<sequence>MILPETDAAGAVAFARRLLANAAKVTQLDLRIAVATFPEDGVTPEELIANCEAALQLALASETPVVTAASIRKEPSPQIEMADITNAEALAARGRTQLEGLAADEFLFTLLGFQNLADLPRIQTIISANPAVTDLKLIEYANGRLVFILKGNTDLTKVDFREDLKEYASMSWKVLSQKDV</sequence>
<dbReference type="EMBL" id="VSSQ01091762">
    <property type="protein sequence ID" value="MPN37235.1"/>
    <property type="molecule type" value="Genomic_DNA"/>
</dbReference>
<organism evidence="1">
    <name type="scientific">bioreactor metagenome</name>
    <dbReference type="NCBI Taxonomy" id="1076179"/>
    <lineage>
        <taxon>unclassified sequences</taxon>
        <taxon>metagenomes</taxon>
        <taxon>ecological metagenomes</taxon>
    </lineage>
</organism>
<gene>
    <name evidence="1" type="ORF">SDC9_184751</name>
</gene>
<evidence type="ECO:0000313" key="1">
    <source>
        <dbReference type="EMBL" id="MPN37235.1"/>
    </source>
</evidence>
<comment type="caution">
    <text evidence="1">The sequence shown here is derived from an EMBL/GenBank/DDBJ whole genome shotgun (WGS) entry which is preliminary data.</text>
</comment>
<proteinExistence type="predicted"/>
<dbReference type="AlphaFoldDB" id="A0A645HDW7"/>
<accession>A0A645HDW7</accession>
<reference evidence="1" key="1">
    <citation type="submission" date="2019-08" db="EMBL/GenBank/DDBJ databases">
        <authorList>
            <person name="Kucharzyk K."/>
            <person name="Murdoch R.W."/>
            <person name="Higgins S."/>
            <person name="Loffler F."/>
        </authorList>
    </citation>
    <scope>NUCLEOTIDE SEQUENCE</scope>
</reference>
<name>A0A645HDW7_9ZZZZ</name>
<protein>
    <submittedName>
        <fullName evidence="1">Uncharacterized protein</fullName>
    </submittedName>
</protein>